<evidence type="ECO:0000313" key="1">
    <source>
        <dbReference type="EMBL" id="SFN99138.1"/>
    </source>
</evidence>
<dbReference type="Proteomes" id="UP000199153">
    <property type="component" value="Unassembled WGS sequence"/>
</dbReference>
<dbReference type="PROSITE" id="PS51257">
    <property type="entry name" value="PROKAR_LIPOPROTEIN"/>
    <property type="match status" value="1"/>
</dbReference>
<dbReference type="AlphaFoldDB" id="A0A1I5DIW6"/>
<gene>
    <name evidence="1" type="ORF">SAMN05660413_03355</name>
</gene>
<proteinExistence type="predicted"/>
<sequence>MKIRPFLIFTVVLFIFSSCSKKEDCEDPIDCLPAITQTGANTAGCLVNGEVLLPGGQSLNSGSVLQAQYTYSGDGDDDFVFGLSIRNRESTYSKMMMITIRNEKLVEGNTYTLSTPESNQTGSYNNLLMGGFITNEENTGELFISNIDEERQIVSGTFWFDAEETRSGEIVEIRNGRFDLPYYTSR</sequence>
<reference evidence="1 2" key="1">
    <citation type="submission" date="2016-10" db="EMBL/GenBank/DDBJ databases">
        <authorList>
            <person name="de Groot N.N."/>
        </authorList>
    </citation>
    <scope>NUCLEOTIDE SEQUENCE [LARGE SCALE GENOMIC DNA]</scope>
    <source>
        <strain evidence="1 2">DSM 17794</strain>
    </source>
</reference>
<evidence type="ECO:0008006" key="3">
    <source>
        <dbReference type="Google" id="ProtNLM"/>
    </source>
</evidence>
<name>A0A1I5DIW6_9FLAO</name>
<dbReference type="EMBL" id="FOVL01000038">
    <property type="protein sequence ID" value="SFN99138.1"/>
    <property type="molecule type" value="Genomic_DNA"/>
</dbReference>
<evidence type="ECO:0000313" key="2">
    <source>
        <dbReference type="Proteomes" id="UP000199153"/>
    </source>
</evidence>
<accession>A0A1I5DIW6</accession>
<dbReference type="OrthoDB" id="881763at2"/>
<dbReference type="RefSeq" id="WP_093411610.1">
    <property type="nucleotide sequence ID" value="NZ_FOVL01000038.1"/>
</dbReference>
<dbReference type="STRING" id="287099.SAMN05660413_03355"/>
<organism evidence="1 2">
    <name type="scientific">Salegentibacter flavus</name>
    <dbReference type="NCBI Taxonomy" id="287099"/>
    <lineage>
        <taxon>Bacteria</taxon>
        <taxon>Pseudomonadati</taxon>
        <taxon>Bacteroidota</taxon>
        <taxon>Flavobacteriia</taxon>
        <taxon>Flavobacteriales</taxon>
        <taxon>Flavobacteriaceae</taxon>
        <taxon>Salegentibacter</taxon>
    </lineage>
</organism>
<protein>
    <recommendedName>
        <fullName evidence="3">Lipoprotein</fullName>
    </recommendedName>
</protein>
<keyword evidence="2" id="KW-1185">Reference proteome</keyword>
<dbReference type="Pfam" id="PF19765">
    <property type="entry name" value="DUF6252"/>
    <property type="match status" value="1"/>
</dbReference>
<dbReference type="InterPro" id="IPR046219">
    <property type="entry name" value="DUF6252"/>
</dbReference>